<dbReference type="SUPFAM" id="SSF55469">
    <property type="entry name" value="FMN-dependent nitroreductase-like"/>
    <property type="match status" value="1"/>
</dbReference>
<dbReference type="AlphaFoldDB" id="A0A1F6WCC0"/>
<dbReference type="Pfam" id="PF00881">
    <property type="entry name" value="Nitroreductase"/>
    <property type="match status" value="2"/>
</dbReference>
<reference evidence="4 5" key="1">
    <citation type="journal article" date="2016" name="Nat. Commun.">
        <title>Thousands of microbial genomes shed light on interconnected biogeochemical processes in an aquifer system.</title>
        <authorList>
            <person name="Anantharaman K."/>
            <person name="Brown C.T."/>
            <person name="Hug L.A."/>
            <person name="Sharon I."/>
            <person name="Castelle C.J."/>
            <person name="Probst A.J."/>
            <person name="Thomas B.C."/>
            <person name="Singh A."/>
            <person name="Wilkins M.J."/>
            <person name="Karaoz U."/>
            <person name="Brodie E.L."/>
            <person name="Williams K.H."/>
            <person name="Hubbard S.S."/>
            <person name="Banfield J.F."/>
        </authorList>
    </citation>
    <scope>NUCLEOTIDE SEQUENCE [LARGE SCALE GENOMIC DNA]</scope>
</reference>
<dbReference type="PANTHER" id="PTHR43673">
    <property type="entry name" value="NAD(P)H NITROREDUCTASE YDGI-RELATED"/>
    <property type="match status" value="1"/>
</dbReference>
<comment type="similarity">
    <text evidence="1">Belongs to the nitroreductase family.</text>
</comment>
<feature type="domain" description="Nitroreductase" evidence="3">
    <location>
        <begin position="76"/>
        <end position="160"/>
    </location>
</feature>
<sequence length="194" mass="22167">MKEVNGRTTEYPIDDIFLKRYSPRAMSGESISKEELMTLFDAARWAPSSYNAQPWRFIYAMRDTPEFDKLFSLLVDFNKSWCIKAAVLIVVISKKTFEHNGKDNVNHSSDIGAAWENLALQAQFMNLVAHGMNGFDYARAKTELGIPDDYFVEMMIAIGKHGKVEDLPESLREGEKPNDRKKLEEIIFEGKFSG</sequence>
<keyword evidence="2" id="KW-0560">Oxidoreductase</keyword>
<evidence type="ECO:0000313" key="4">
    <source>
        <dbReference type="EMBL" id="OGI79553.1"/>
    </source>
</evidence>
<dbReference type="GO" id="GO:0016491">
    <property type="term" value="F:oxidoreductase activity"/>
    <property type="evidence" value="ECO:0007669"/>
    <property type="project" value="UniProtKB-KW"/>
</dbReference>
<dbReference type="EMBL" id="MFUJ01000002">
    <property type="protein sequence ID" value="OGI79553.1"/>
    <property type="molecule type" value="Genomic_DNA"/>
</dbReference>
<dbReference type="InterPro" id="IPR000415">
    <property type="entry name" value="Nitroreductase-like"/>
</dbReference>
<proteinExistence type="inferred from homology"/>
<evidence type="ECO:0000256" key="1">
    <source>
        <dbReference type="ARBA" id="ARBA00007118"/>
    </source>
</evidence>
<evidence type="ECO:0000313" key="5">
    <source>
        <dbReference type="Proteomes" id="UP000177052"/>
    </source>
</evidence>
<evidence type="ECO:0000259" key="3">
    <source>
        <dbReference type="Pfam" id="PF00881"/>
    </source>
</evidence>
<dbReference type="Gene3D" id="3.40.109.10">
    <property type="entry name" value="NADH Oxidase"/>
    <property type="match status" value="1"/>
</dbReference>
<evidence type="ECO:0000256" key="2">
    <source>
        <dbReference type="ARBA" id="ARBA00023002"/>
    </source>
</evidence>
<accession>A0A1F6WCC0</accession>
<name>A0A1F6WCC0_9BACT</name>
<dbReference type="InterPro" id="IPR029479">
    <property type="entry name" value="Nitroreductase"/>
</dbReference>
<feature type="domain" description="Nitroreductase" evidence="3">
    <location>
        <begin position="19"/>
        <end position="62"/>
    </location>
</feature>
<dbReference type="CDD" id="cd02138">
    <property type="entry name" value="TdsD-like"/>
    <property type="match status" value="1"/>
</dbReference>
<dbReference type="Proteomes" id="UP000177052">
    <property type="component" value="Unassembled WGS sequence"/>
</dbReference>
<gene>
    <name evidence="4" type="ORF">A3F19_02725</name>
</gene>
<protein>
    <submittedName>
        <fullName evidence="4">Nitroreductase</fullName>
    </submittedName>
</protein>
<organism evidence="4 5">
    <name type="scientific">Candidatus Nomurabacteria bacterium RIFCSPHIGHO2_12_FULL_37_29</name>
    <dbReference type="NCBI Taxonomy" id="1801759"/>
    <lineage>
        <taxon>Bacteria</taxon>
        <taxon>Candidatus Nomuraibacteriota</taxon>
    </lineage>
</organism>
<comment type="caution">
    <text evidence="4">The sequence shown here is derived from an EMBL/GenBank/DDBJ whole genome shotgun (WGS) entry which is preliminary data.</text>
</comment>
<dbReference type="PANTHER" id="PTHR43673:SF10">
    <property type="entry name" value="NADH DEHYDROGENASE_NAD(P)H NITROREDUCTASE XCC3605-RELATED"/>
    <property type="match status" value="1"/>
</dbReference>